<feature type="signal peptide" evidence="1">
    <location>
        <begin position="1"/>
        <end position="27"/>
    </location>
</feature>
<dbReference type="VEuPathDB" id="FungiDB:ASPBRDRAFT_417382"/>
<organism evidence="2 3">
    <name type="scientific">Aspergillus brasiliensis (strain CBS 101740 / IMI 381727 / IBT 21946)</name>
    <dbReference type="NCBI Taxonomy" id="767769"/>
    <lineage>
        <taxon>Eukaryota</taxon>
        <taxon>Fungi</taxon>
        <taxon>Dikarya</taxon>
        <taxon>Ascomycota</taxon>
        <taxon>Pezizomycotina</taxon>
        <taxon>Eurotiomycetes</taxon>
        <taxon>Eurotiomycetidae</taxon>
        <taxon>Eurotiales</taxon>
        <taxon>Aspergillaceae</taxon>
        <taxon>Aspergillus</taxon>
        <taxon>Aspergillus subgen. Circumdati</taxon>
    </lineage>
</organism>
<name>A0A1L9UYJ7_ASPBC</name>
<feature type="chain" id="PRO_5012024606" description="Secreted protein" evidence="1">
    <location>
        <begin position="28"/>
        <end position="134"/>
    </location>
</feature>
<accession>A0A1L9UYJ7</accession>
<evidence type="ECO:0000313" key="2">
    <source>
        <dbReference type="EMBL" id="OJJ76738.1"/>
    </source>
</evidence>
<dbReference type="OrthoDB" id="1844152at2759"/>
<evidence type="ECO:0000313" key="3">
    <source>
        <dbReference type="Proteomes" id="UP000184499"/>
    </source>
</evidence>
<dbReference type="GeneID" id="93577127"/>
<dbReference type="RefSeq" id="XP_067483985.1">
    <property type="nucleotide sequence ID" value="XM_067624639.1"/>
</dbReference>
<keyword evidence="1" id="KW-0732">Signal</keyword>
<dbReference type="STRING" id="767769.A0A1L9UYJ7"/>
<dbReference type="EMBL" id="KV878680">
    <property type="protein sequence ID" value="OJJ76738.1"/>
    <property type="molecule type" value="Genomic_DNA"/>
</dbReference>
<proteinExistence type="predicted"/>
<dbReference type="AlphaFoldDB" id="A0A1L9UYJ7"/>
<dbReference type="PROSITE" id="PS51257">
    <property type="entry name" value="PROKAR_LIPOPROTEIN"/>
    <property type="match status" value="1"/>
</dbReference>
<protein>
    <recommendedName>
        <fullName evidence="4">Secreted protein</fullName>
    </recommendedName>
</protein>
<reference evidence="3" key="1">
    <citation type="journal article" date="2017" name="Genome Biol.">
        <title>Comparative genomics reveals high biological diversity and specific adaptations in the industrially and medically important fungal genus Aspergillus.</title>
        <authorList>
            <person name="de Vries R.P."/>
            <person name="Riley R."/>
            <person name="Wiebenga A."/>
            <person name="Aguilar-Osorio G."/>
            <person name="Amillis S."/>
            <person name="Uchima C.A."/>
            <person name="Anderluh G."/>
            <person name="Asadollahi M."/>
            <person name="Askin M."/>
            <person name="Barry K."/>
            <person name="Battaglia E."/>
            <person name="Bayram O."/>
            <person name="Benocci T."/>
            <person name="Braus-Stromeyer S.A."/>
            <person name="Caldana C."/>
            <person name="Canovas D."/>
            <person name="Cerqueira G.C."/>
            <person name="Chen F."/>
            <person name="Chen W."/>
            <person name="Choi C."/>
            <person name="Clum A."/>
            <person name="Dos Santos R.A."/>
            <person name="Damasio A.R."/>
            <person name="Diallinas G."/>
            <person name="Emri T."/>
            <person name="Fekete E."/>
            <person name="Flipphi M."/>
            <person name="Freyberg S."/>
            <person name="Gallo A."/>
            <person name="Gournas C."/>
            <person name="Habgood R."/>
            <person name="Hainaut M."/>
            <person name="Harispe M.L."/>
            <person name="Henrissat B."/>
            <person name="Hilden K.S."/>
            <person name="Hope R."/>
            <person name="Hossain A."/>
            <person name="Karabika E."/>
            <person name="Karaffa L."/>
            <person name="Karanyi Z."/>
            <person name="Krasevec N."/>
            <person name="Kuo A."/>
            <person name="Kusch H."/>
            <person name="LaButti K."/>
            <person name="Lagendijk E.L."/>
            <person name="Lapidus A."/>
            <person name="Levasseur A."/>
            <person name="Lindquist E."/>
            <person name="Lipzen A."/>
            <person name="Logrieco A.F."/>
            <person name="MacCabe A."/>
            <person name="Maekelae M.R."/>
            <person name="Malavazi I."/>
            <person name="Melin P."/>
            <person name="Meyer V."/>
            <person name="Mielnichuk N."/>
            <person name="Miskei M."/>
            <person name="Molnar A.P."/>
            <person name="Mule G."/>
            <person name="Ngan C.Y."/>
            <person name="Orejas M."/>
            <person name="Orosz E."/>
            <person name="Ouedraogo J.P."/>
            <person name="Overkamp K.M."/>
            <person name="Park H.-S."/>
            <person name="Perrone G."/>
            <person name="Piumi F."/>
            <person name="Punt P.J."/>
            <person name="Ram A.F."/>
            <person name="Ramon A."/>
            <person name="Rauscher S."/>
            <person name="Record E."/>
            <person name="Riano-Pachon D.M."/>
            <person name="Robert V."/>
            <person name="Roehrig J."/>
            <person name="Ruller R."/>
            <person name="Salamov A."/>
            <person name="Salih N.S."/>
            <person name="Samson R.A."/>
            <person name="Sandor E."/>
            <person name="Sanguinetti M."/>
            <person name="Schuetze T."/>
            <person name="Sepcic K."/>
            <person name="Shelest E."/>
            <person name="Sherlock G."/>
            <person name="Sophianopoulou V."/>
            <person name="Squina F.M."/>
            <person name="Sun H."/>
            <person name="Susca A."/>
            <person name="Todd R.B."/>
            <person name="Tsang A."/>
            <person name="Unkles S.E."/>
            <person name="van de Wiele N."/>
            <person name="van Rossen-Uffink D."/>
            <person name="Oliveira J.V."/>
            <person name="Vesth T.C."/>
            <person name="Visser J."/>
            <person name="Yu J.-H."/>
            <person name="Zhou M."/>
            <person name="Andersen M.R."/>
            <person name="Archer D.B."/>
            <person name="Baker S.E."/>
            <person name="Benoit I."/>
            <person name="Brakhage A.A."/>
            <person name="Braus G.H."/>
            <person name="Fischer R."/>
            <person name="Frisvad J.C."/>
            <person name="Goldman G.H."/>
            <person name="Houbraken J."/>
            <person name="Oakley B."/>
            <person name="Pocsi I."/>
            <person name="Scazzocchio C."/>
            <person name="Seiboth B."/>
            <person name="vanKuyk P.A."/>
            <person name="Wortman J."/>
            <person name="Dyer P.S."/>
            <person name="Grigoriev I.V."/>
        </authorList>
    </citation>
    <scope>NUCLEOTIDE SEQUENCE [LARGE SCALE GENOMIC DNA]</scope>
    <source>
        <strain evidence="3">CBS 101740 / IMI 381727 / IBT 21946</strain>
    </source>
</reference>
<dbReference type="Proteomes" id="UP000184499">
    <property type="component" value="Unassembled WGS sequence"/>
</dbReference>
<sequence length="134" mass="15329">MSLQRRRLRIQWCRMLTVHLIVTACHKALTPFTFSDGLRVDRGDWVCIPQRATMLDPPRYRHIQQVDRFRFVRANKSLAMGDGSVDVPEVAPLPLTDVHVNWPYGLWGLQPVLAGSTQLRSTVSKMMMVCILQG</sequence>
<gene>
    <name evidence="2" type="ORF">ASPBRDRAFT_417382</name>
</gene>
<evidence type="ECO:0000256" key="1">
    <source>
        <dbReference type="SAM" id="SignalP"/>
    </source>
</evidence>
<keyword evidence="3" id="KW-1185">Reference proteome</keyword>
<evidence type="ECO:0008006" key="4">
    <source>
        <dbReference type="Google" id="ProtNLM"/>
    </source>
</evidence>